<dbReference type="InterPro" id="IPR036388">
    <property type="entry name" value="WH-like_DNA-bd_sf"/>
</dbReference>
<sequence>MDLRHLRYFLAVAQEGHFGRAAEKLNIVPPALSMQIKALEEELGGPLFIRTSRKVELTEAGKLLQTEAQRTLEQAEHARLTVQRSMRGETGLVRVGFAGNAVFSGKLTEDLRAFRQAYPDAELVVCEIAPLLQADAILSGQLDIGYTPDHHNVRQPELAAEKIGLWGRMVAIADDHPLACETHLTVDMLAEEPLIFYDTHRADEPLYMMLTEILGHVPHVAHCTSSTLSVLALAAAGQGLALVPEPLMHIAIPGLVYRPLDAPELSANLMLLSRKNDNNGAVKAFLEIARRNVRTPSDPALIFVGIPERRSSASLTR</sequence>
<evidence type="ECO:0000256" key="2">
    <source>
        <dbReference type="ARBA" id="ARBA00023015"/>
    </source>
</evidence>
<dbReference type="Pfam" id="PF00126">
    <property type="entry name" value="HTH_1"/>
    <property type="match status" value="1"/>
</dbReference>
<organism evidence="6 7">
    <name type="scientific">Citrobacter koseri</name>
    <name type="common">Citrobacter diversus</name>
    <dbReference type="NCBI Taxonomy" id="545"/>
    <lineage>
        <taxon>Bacteria</taxon>
        <taxon>Pseudomonadati</taxon>
        <taxon>Pseudomonadota</taxon>
        <taxon>Gammaproteobacteria</taxon>
        <taxon>Enterobacterales</taxon>
        <taxon>Enterobacteriaceae</taxon>
        <taxon>Citrobacter</taxon>
    </lineage>
</organism>
<dbReference type="Pfam" id="PF03466">
    <property type="entry name" value="LysR_substrate"/>
    <property type="match status" value="1"/>
</dbReference>
<dbReference type="SUPFAM" id="SSF46785">
    <property type="entry name" value="Winged helix' DNA-binding domain"/>
    <property type="match status" value="1"/>
</dbReference>
<dbReference type="GO" id="GO:0003700">
    <property type="term" value="F:DNA-binding transcription factor activity"/>
    <property type="evidence" value="ECO:0007669"/>
    <property type="project" value="InterPro"/>
</dbReference>
<dbReference type="InterPro" id="IPR036390">
    <property type="entry name" value="WH_DNA-bd_sf"/>
</dbReference>
<evidence type="ECO:0000256" key="3">
    <source>
        <dbReference type="ARBA" id="ARBA00023125"/>
    </source>
</evidence>
<evidence type="ECO:0000313" key="7">
    <source>
        <dbReference type="Proteomes" id="UP000270272"/>
    </source>
</evidence>
<dbReference type="SUPFAM" id="SSF53850">
    <property type="entry name" value="Periplasmic binding protein-like II"/>
    <property type="match status" value="1"/>
</dbReference>
<dbReference type="PRINTS" id="PR00039">
    <property type="entry name" value="HTHLYSR"/>
</dbReference>
<accession>A0A3S4IBZ3</accession>
<feature type="domain" description="HTH lysR-type" evidence="5">
    <location>
        <begin position="1"/>
        <end position="58"/>
    </location>
</feature>
<dbReference type="GO" id="GO:0003677">
    <property type="term" value="F:DNA binding"/>
    <property type="evidence" value="ECO:0007669"/>
    <property type="project" value="UniProtKB-KW"/>
</dbReference>
<dbReference type="AlphaFoldDB" id="A0A3S4IBZ3"/>
<dbReference type="InterPro" id="IPR005119">
    <property type="entry name" value="LysR_subst-bd"/>
</dbReference>
<keyword evidence="2" id="KW-0805">Transcription regulation</keyword>
<dbReference type="InterPro" id="IPR000847">
    <property type="entry name" value="LysR_HTH_N"/>
</dbReference>
<dbReference type="Gene3D" id="3.40.190.10">
    <property type="entry name" value="Periplasmic binding protein-like II"/>
    <property type="match status" value="2"/>
</dbReference>
<name>A0A3S4IBZ3_CITKO</name>
<dbReference type="Gene3D" id="1.10.10.10">
    <property type="entry name" value="Winged helix-like DNA-binding domain superfamily/Winged helix DNA-binding domain"/>
    <property type="match status" value="1"/>
</dbReference>
<keyword evidence="4" id="KW-0804">Transcription</keyword>
<evidence type="ECO:0000313" key="6">
    <source>
        <dbReference type="EMBL" id="VEB85508.1"/>
    </source>
</evidence>
<dbReference type="Proteomes" id="UP000270272">
    <property type="component" value="Chromosome"/>
</dbReference>
<evidence type="ECO:0000259" key="5">
    <source>
        <dbReference type="PROSITE" id="PS50931"/>
    </source>
</evidence>
<evidence type="ECO:0000256" key="4">
    <source>
        <dbReference type="ARBA" id="ARBA00023163"/>
    </source>
</evidence>
<dbReference type="PROSITE" id="PS50931">
    <property type="entry name" value="HTH_LYSR"/>
    <property type="match status" value="1"/>
</dbReference>
<proteinExistence type="inferred from homology"/>
<gene>
    <name evidence="6" type="primary">hcaR_1</name>
    <name evidence="6" type="ORF">NCTC11075_00804</name>
</gene>
<dbReference type="CDD" id="cd08414">
    <property type="entry name" value="PBP2_LTTR_aromatics_like"/>
    <property type="match status" value="1"/>
</dbReference>
<evidence type="ECO:0000256" key="1">
    <source>
        <dbReference type="ARBA" id="ARBA00009437"/>
    </source>
</evidence>
<dbReference type="FunFam" id="1.10.10.10:FF:000001">
    <property type="entry name" value="LysR family transcriptional regulator"/>
    <property type="match status" value="1"/>
</dbReference>
<keyword evidence="3 6" id="KW-0238">DNA-binding</keyword>
<dbReference type="GO" id="GO:0032993">
    <property type="term" value="C:protein-DNA complex"/>
    <property type="evidence" value="ECO:0007669"/>
    <property type="project" value="TreeGrafter"/>
</dbReference>
<comment type="similarity">
    <text evidence="1">Belongs to the LysR transcriptional regulatory family.</text>
</comment>
<reference evidence="6 7" key="1">
    <citation type="submission" date="2018-12" db="EMBL/GenBank/DDBJ databases">
        <authorList>
            <consortium name="Pathogen Informatics"/>
        </authorList>
    </citation>
    <scope>NUCLEOTIDE SEQUENCE [LARGE SCALE GENOMIC DNA]</scope>
    <source>
        <strain evidence="6 7">NCTC11075</strain>
    </source>
</reference>
<dbReference type="PANTHER" id="PTHR30346:SF28">
    <property type="entry name" value="HTH-TYPE TRANSCRIPTIONAL REGULATOR CYNR"/>
    <property type="match status" value="1"/>
</dbReference>
<dbReference type="PANTHER" id="PTHR30346">
    <property type="entry name" value="TRANSCRIPTIONAL DUAL REGULATOR HCAR-RELATED"/>
    <property type="match status" value="1"/>
</dbReference>
<protein>
    <submittedName>
        <fullName evidence="6">DNA-binding transcriptional activator XapR</fullName>
    </submittedName>
</protein>
<dbReference type="EMBL" id="LR134204">
    <property type="protein sequence ID" value="VEB85508.1"/>
    <property type="molecule type" value="Genomic_DNA"/>
</dbReference>